<keyword evidence="2" id="KW-1185">Reference proteome</keyword>
<dbReference type="EMBL" id="BAABGY010000011">
    <property type="protein sequence ID" value="GAA4339137.1"/>
    <property type="molecule type" value="Genomic_DNA"/>
</dbReference>
<sequence length="79" mass="8515">MEMVFWPKAAGAASRAPAIRIDLIAITFGALKLVKATGRPKRTAPLFNVPWSEAGLRSGATSNPNNILPTNSYRSCCRI</sequence>
<dbReference type="Proteomes" id="UP001501725">
    <property type="component" value="Unassembled WGS sequence"/>
</dbReference>
<evidence type="ECO:0000313" key="2">
    <source>
        <dbReference type="Proteomes" id="UP001501725"/>
    </source>
</evidence>
<reference evidence="2" key="1">
    <citation type="journal article" date="2019" name="Int. J. Syst. Evol. Microbiol.">
        <title>The Global Catalogue of Microorganisms (GCM) 10K type strain sequencing project: providing services to taxonomists for standard genome sequencing and annotation.</title>
        <authorList>
            <consortium name="The Broad Institute Genomics Platform"/>
            <consortium name="The Broad Institute Genome Sequencing Center for Infectious Disease"/>
            <person name="Wu L."/>
            <person name="Ma J."/>
        </authorList>
    </citation>
    <scope>NUCLEOTIDE SEQUENCE [LARGE SCALE GENOMIC DNA]</scope>
    <source>
        <strain evidence="2">JCM 17919</strain>
    </source>
</reference>
<protein>
    <submittedName>
        <fullName evidence="1">Uncharacterized protein</fullName>
    </submittedName>
</protein>
<accession>A0ABP8HGV6</accession>
<comment type="caution">
    <text evidence="1">The sequence shown here is derived from an EMBL/GenBank/DDBJ whole genome shotgun (WGS) entry which is preliminary data.</text>
</comment>
<organism evidence="1 2">
    <name type="scientific">Flaviaesturariibacter amylovorans</name>
    <dbReference type="NCBI Taxonomy" id="1084520"/>
    <lineage>
        <taxon>Bacteria</taxon>
        <taxon>Pseudomonadati</taxon>
        <taxon>Bacteroidota</taxon>
        <taxon>Chitinophagia</taxon>
        <taxon>Chitinophagales</taxon>
        <taxon>Chitinophagaceae</taxon>
        <taxon>Flaviaestuariibacter</taxon>
    </lineage>
</organism>
<evidence type="ECO:0000313" key="1">
    <source>
        <dbReference type="EMBL" id="GAA4339137.1"/>
    </source>
</evidence>
<proteinExistence type="predicted"/>
<name>A0ABP8HGV6_9BACT</name>
<gene>
    <name evidence="1" type="ORF">GCM10023184_36040</name>
</gene>